<evidence type="ECO:0000313" key="2">
    <source>
        <dbReference type="Proteomes" id="UP000422569"/>
    </source>
</evidence>
<organism evidence="1 2">
    <name type="scientific">Methylocystis parvus</name>
    <dbReference type="NCBI Taxonomy" id="134"/>
    <lineage>
        <taxon>Bacteria</taxon>
        <taxon>Pseudomonadati</taxon>
        <taxon>Pseudomonadota</taxon>
        <taxon>Alphaproteobacteria</taxon>
        <taxon>Hyphomicrobiales</taxon>
        <taxon>Methylocystaceae</taxon>
        <taxon>Methylocystis</taxon>
    </lineage>
</organism>
<dbReference type="Proteomes" id="UP000422569">
    <property type="component" value="Chromosome"/>
</dbReference>
<dbReference type="AlphaFoldDB" id="A0A6B8M5U0"/>
<name>A0A6B8M5U0_9HYPH</name>
<protein>
    <submittedName>
        <fullName evidence="1">Uncharacterized protein</fullName>
    </submittedName>
</protein>
<accession>A0A6B8M5U0</accession>
<dbReference type="RefSeq" id="WP_016917768.1">
    <property type="nucleotide sequence ID" value="NZ_CP044331.1"/>
</dbReference>
<reference evidence="1 2" key="1">
    <citation type="submission" date="2019-09" db="EMBL/GenBank/DDBJ databases">
        <title>Isolation and complete genome sequencing of Methylocystis species.</title>
        <authorList>
            <person name="Rumah B.L."/>
            <person name="Stead C.E."/>
            <person name="Stevens B.C."/>
            <person name="Minton N.P."/>
            <person name="Grosse-Honebrink A."/>
            <person name="Zhang Y."/>
        </authorList>
    </citation>
    <scope>NUCLEOTIDE SEQUENCE [LARGE SCALE GENOMIC DNA]</scope>
    <source>
        <strain evidence="1 2">BRCS2</strain>
    </source>
</reference>
<sequence>MSEHNNMKIGKFPTLETLLDELERVDAELRRLAADAEDSVYIATYERHWALRGLINATPSRSLSDIRAKAAVLRMEAARDADFECDVSGSARELAKSLAADVVALEGCAE</sequence>
<keyword evidence="2" id="KW-1185">Reference proteome</keyword>
<proteinExistence type="predicted"/>
<dbReference type="EMBL" id="CP044331">
    <property type="protein sequence ID" value="QGM97715.1"/>
    <property type="molecule type" value="Genomic_DNA"/>
</dbReference>
<gene>
    <name evidence="1" type="ORF">F7D14_09705</name>
</gene>
<dbReference type="KEGG" id="mpar:F7D14_09705"/>
<evidence type="ECO:0000313" key="1">
    <source>
        <dbReference type="EMBL" id="QGM97715.1"/>
    </source>
</evidence>